<comment type="subunit">
    <text evidence="1 10">Homodimer.</text>
</comment>
<evidence type="ECO:0000256" key="7">
    <source>
        <dbReference type="ARBA" id="ARBA00022917"/>
    </source>
</evidence>
<evidence type="ECO:0000313" key="13">
    <source>
        <dbReference type="EMBL" id="SHE70336.1"/>
    </source>
</evidence>
<feature type="short sequence motif" description="'HIGH' region" evidence="10">
    <location>
        <begin position="47"/>
        <end position="56"/>
    </location>
</feature>
<dbReference type="InterPro" id="IPR001412">
    <property type="entry name" value="aa-tRNA-synth_I_CS"/>
</dbReference>
<comment type="similarity">
    <text evidence="10">Belongs to the class-I aminoacyl-tRNA synthetase family. TyrS type 2 subfamily.</text>
</comment>
<keyword evidence="4 10" id="KW-0547">Nucleotide-binding</keyword>
<dbReference type="Pfam" id="PF00579">
    <property type="entry name" value="tRNA-synt_1b"/>
    <property type="match status" value="1"/>
</dbReference>
<dbReference type="InterPro" id="IPR002942">
    <property type="entry name" value="S4_RNA-bd"/>
</dbReference>
<sequence>MERPLQNQYEEIIRGTVEVLPEGLLYKKLQQSVEKGQPLKIKLGIDPTAPDIHLGHTVLFQKLRTFQQFGHIVQLVIGDFTAQIGDPSGRSQTRKQLTHKEVNHYAETYVEQLFKVLDREKTEIHYNSEWLSSLSLSEVTQLAAKCTVARMLERDDFAKRYQSGQAISVHEFLYPLMQGYDSVALKCDVEIGGTDQTFNLLMGRQLQREFTDLEDQQVVLTMPLLEGLDGERKMSKSYGNYIGIDEPADEIYGKVMSIPDELLNKYFLLTTDLSNEECKQIEEGLTKNQLHPMEVKKKLAATLVRMYHSQEAAVQAATRFQTLFQNRTLPDQIEEKTWTGKAEGVWIIDLLRELGLAATGGEGRRAVQQGAVRIDGEKYTDVEARVSVKDGMVVQIGKRRIRRIRR</sequence>
<dbReference type="InterPro" id="IPR024108">
    <property type="entry name" value="Tyr-tRNA-ligase_bac_2"/>
</dbReference>
<evidence type="ECO:0000256" key="6">
    <source>
        <dbReference type="ARBA" id="ARBA00022884"/>
    </source>
</evidence>
<comment type="subcellular location">
    <subcellularLocation>
        <location evidence="10">Cytoplasm</location>
    </subcellularLocation>
</comment>
<dbReference type="PRINTS" id="PR01040">
    <property type="entry name" value="TRNASYNTHTYR"/>
</dbReference>
<organism evidence="13 14">
    <name type="scientific">Seinonella peptonophila</name>
    <dbReference type="NCBI Taxonomy" id="112248"/>
    <lineage>
        <taxon>Bacteria</taxon>
        <taxon>Bacillati</taxon>
        <taxon>Bacillota</taxon>
        <taxon>Bacilli</taxon>
        <taxon>Bacillales</taxon>
        <taxon>Thermoactinomycetaceae</taxon>
        <taxon>Seinonella</taxon>
    </lineage>
</organism>
<dbReference type="CDD" id="cd00805">
    <property type="entry name" value="TyrRS_core"/>
    <property type="match status" value="1"/>
</dbReference>
<evidence type="ECO:0000256" key="11">
    <source>
        <dbReference type="PROSITE-ProRule" id="PRU00182"/>
    </source>
</evidence>
<evidence type="ECO:0000256" key="8">
    <source>
        <dbReference type="ARBA" id="ARBA00023146"/>
    </source>
</evidence>
<dbReference type="Gene3D" id="1.10.240.10">
    <property type="entry name" value="Tyrosyl-Transfer RNA Synthetase"/>
    <property type="match status" value="1"/>
</dbReference>
<dbReference type="SUPFAM" id="SSF55174">
    <property type="entry name" value="Alpha-L RNA-binding motif"/>
    <property type="match status" value="1"/>
</dbReference>
<dbReference type="Gene3D" id="3.40.50.620">
    <property type="entry name" value="HUPs"/>
    <property type="match status" value="1"/>
</dbReference>
<protein>
    <recommendedName>
        <fullName evidence="10">Tyrosine--tRNA ligase</fullName>
        <ecNumber evidence="10">6.1.1.1</ecNumber>
    </recommendedName>
    <alternativeName>
        <fullName evidence="10">Tyrosyl-tRNA synthetase</fullName>
        <shortName evidence="10">TyrRS</shortName>
    </alternativeName>
</protein>
<dbReference type="RefSeq" id="WP_073154012.1">
    <property type="nucleotide sequence ID" value="NZ_FQVL01000002.1"/>
</dbReference>
<dbReference type="GO" id="GO:0003723">
    <property type="term" value="F:RNA binding"/>
    <property type="evidence" value="ECO:0007669"/>
    <property type="project" value="UniProtKB-KW"/>
</dbReference>
<dbReference type="EC" id="6.1.1.1" evidence="10"/>
<dbReference type="GO" id="GO:0005829">
    <property type="term" value="C:cytosol"/>
    <property type="evidence" value="ECO:0007669"/>
    <property type="project" value="TreeGrafter"/>
</dbReference>
<keyword evidence="2 10" id="KW-0963">Cytoplasm</keyword>
<dbReference type="OrthoDB" id="9804243at2"/>
<keyword evidence="5 10" id="KW-0067">ATP-binding</keyword>
<dbReference type="EMBL" id="FQVL01000002">
    <property type="protein sequence ID" value="SHE70336.1"/>
    <property type="molecule type" value="Genomic_DNA"/>
</dbReference>
<dbReference type="GO" id="GO:0004831">
    <property type="term" value="F:tyrosine-tRNA ligase activity"/>
    <property type="evidence" value="ECO:0007669"/>
    <property type="project" value="UniProtKB-UniRule"/>
</dbReference>
<evidence type="ECO:0000259" key="12">
    <source>
        <dbReference type="SMART" id="SM00363"/>
    </source>
</evidence>
<accession>A0A1M4VMQ4</accession>
<dbReference type="InterPro" id="IPR002305">
    <property type="entry name" value="aa-tRNA-synth_Ic"/>
</dbReference>
<dbReference type="PROSITE" id="PS00178">
    <property type="entry name" value="AA_TRNA_LIGASE_I"/>
    <property type="match status" value="1"/>
</dbReference>
<evidence type="ECO:0000256" key="2">
    <source>
        <dbReference type="ARBA" id="ARBA00022490"/>
    </source>
</evidence>
<reference evidence="13 14" key="1">
    <citation type="submission" date="2016-11" db="EMBL/GenBank/DDBJ databases">
        <authorList>
            <person name="Jaros S."/>
            <person name="Januszkiewicz K."/>
            <person name="Wedrychowicz H."/>
        </authorList>
    </citation>
    <scope>NUCLEOTIDE SEQUENCE [LARGE SCALE GENOMIC DNA]</scope>
    <source>
        <strain evidence="13 14">DSM 44666</strain>
    </source>
</reference>
<dbReference type="GO" id="GO:0006437">
    <property type="term" value="P:tyrosyl-tRNA aminoacylation"/>
    <property type="evidence" value="ECO:0007669"/>
    <property type="project" value="UniProtKB-UniRule"/>
</dbReference>
<dbReference type="NCBIfam" id="TIGR00234">
    <property type="entry name" value="tyrS"/>
    <property type="match status" value="1"/>
</dbReference>
<dbReference type="InterPro" id="IPR024088">
    <property type="entry name" value="Tyr-tRNA-ligase_bac-type"/>
</dbReference>
<dbReference type="AlphaFoldDB" id="A0A1M4VMQ4"/>
<comment type="catalytic activity">
    <reaction evidence="9 10">
        <text>tRNA(Tyr) + L-tyrosine + ATP = L-tyrosyl-tRNA(Tyr) + AMP + diphosphate + H(+)</text>
        <dbReference type="Rhea" id="RHEA:10220"/>
        <dbReference type="Rhea" id="RHEA-COMP:9706"/>
        <dbReference type="Rhea" id="RHEA-COMP:9707"/>
        <dbReference type="ChEBI" id="CHEBI:15378"/>
        <dbReference type="ChEBI" id="CHEBI:30616"/>
        <dbReference type="ChEBI" id="CHEBI:33019"/>
        <dbReference type="ChEBI" id="CHEBI:58315"/>
        <dbReference type="ChEBI" id="CHEBI:78442"/>
        <dbReference type="ChEBI" id="CHEBI:78536"/>
        <dbReference type="ChEBI" id="CHEBI:456215"/>
        <dbReference type="EC" id="6.1.1.1"/>
    </reaction>
</comment>
<evidence type="ECO:0000256" key="3">
    <source>
        <dbReference type="ARBA" id="ARBA00022598"/>
    </source>
</evidence>
<feature type="short sequence motif" description="'KMSKS' region" evidence="10">
    <location>
        <begin position="233"/>
        <end position="237"/>
    </location>
</feature>
<keyword evidence="6 11" id="KW-0694">RNA-binding</keyword>
<keyword evidence="14" id="KW-1185">Reference proteome</keyword>
<evidence type="ECO:0000256" key="9">
    <source>
        <dbReference type="ARBA" id="ARBA00048248"/>
    </source>
</evidence>
<dbReference type="InterPro" id="IPR014729">
    <property type="entry name" value="Rossmann-like_a/b/a_fold"/>
</dbReference>
<keyword evidence="8 10" id="KW-0030">Aminoacyl-tRNA synthetase</keyword>
<name>A0A1M4VMQ4_9BACL</name>
<evidence type="ECO:0000256" key="10">
    <source>
        <dbReference type="HAMAP-Rule" id="MF_02007"/>
    </source>
</evidence>
<dbReference type="SMART" id="SM00363">
    <property type="entry name" value="S4"/>
    <property type="match status" value="1"/>
</dbReference>
<dbReference type="PANTHER" id="PTHR11766">
    <property type="entry name" value="TYROSYL-TRNA SYNTHETASE"/>
    <property type="match status" value="1"/>
</dbReference>
<gene>
    <name evidence="10" type="primary">tyrS</name>
    <name evidence="13" type="ORF">SAMN05444392_102441</name>
</gene>
<feature type="binding site" evidence="10">
    <location>
        <position position="236"/>
    </location>
    <ligand>
        <name>ATP</name>
        <dbReference type="ChEBI" id="CHEBI:30616"/>
    </ligand>
</feature>
<dbReference type="FunFam" id="3.40.50.620:FF:000061">
    <property type="entry name" value="Tyrosine--tRNA ligase"/>
    <property type="match status" value="1"/>
</dbReference>
<proteinExistence type="inferred from homology"/>
<dbReference type="SUPFAM" id="SSF52374">
    <property type="entry name" value="Nucleotidylyl transferase"/>
    <property type="match status" value="1"/>
</dbReference>
<feature type="domain" description="RNA-binding S4" evidence="12">
    <location>
        <begin position="345"/>
        <end position="406"/>
    </location>
</feature>
<dbReference type="Gene3D" id="3.10.290.10">
    <property type="entry name" value="RNA-binding S4 domain"/>
    <property type="match status" value="1"/>
</dbReference>
<dbReference type="Proteomes" id="UP000184476">
    <property type="component" value="Unassembled WGS sequence"/>
</dbReference>
<evidence type="ECO:0000256" key="4">
    <source>
        <dbReference type="ARBA" id="ARBA00022741"/>
    </source>
</evidence>
<dbReference type="InterPro" id="IPR036986">
    <property type="entry name" value="S4_RNA-bd_sf"/>
</dbReference>
<keyword evidence="7 10" id="KW-0648">Protein biosynthesis</keyword>
<dbReference type="CDD" id="cd00165">
    <property type="entry name" value="S4"/>
    <property type="match status" value="1"/>
</dbReference>
<evidence type="ECO:0000313" key="14">
    <source>
        <dbReference type="Proteomes" id="UP000184476"/>
    </source>
</evidence>
<dbReference type="HAMAP" id="MF_02007">
    <property type="entry name" value="Tyr_tRNA_synth_type2"/>
    <property type="match status" value="1"/>
</dbReference>
<dbReference type="GO" id="GO:0005524">
    <property type="term" value="F:ATP binding"/>
    <property type="evidence" value="ECO:0007669"/>
    <property type="project" value="UniProtKB-UniRule"/>
</dbReference>
<keyword evidence="3 10" id="KW-0436">Ligase</keyword>
<dbReference type="InterPro" id="IPR002307">
    <property type="entry name" value="Tyr-tRNA-ligase"/>
</dbReference>
<dbReference type="STRING" id="112248.SAMN05444392_102441"/>
<dbReference type="PANTHER" id="PTHR11766:SF1">
    <property type="entry name" value="TYROSINE--TRNA LIGASE"/>
    <property type="match status" value="1"/>
</dbReference>
<comment type="function">
    <text evidence="10">Catalyzes the attachment of tyrosine to tRNA(Tyr) in a two-step reaction: tyrosine is first activated by ATP to form Tyr-AMP and then transferred to the acceptor end of tRNA(Tyr).</text>
</comment>
<evidence type="ECO:0000256" key="1">
    <source>
        <dbReference type="ARBA" id="ARBA00011738"/>
    </source>
</evidence>
<dbReference type="PROSITE" id="PS50889">
    <property type="entry name" value="S4"/>
    <property type="match status" value="1"/>
</dbReference>
<evidence type="ECO:0000256" key="5">
    <source>
        <dbReference type="ARBA" id="ARBA00022840"/>
    </source>
</evidence>
<dbReference type="Pfam" id="PF01479">
    <property type="entry name" value="S4"/>
    <property type="match status" value="1"/>
</dbReference>